<reference evidence="1 2" key="1">
    <citation type="submission" date="2019-05" db="EMBL/GenBank/DDBJ databases">
        <title>Another draft genome of Portunus trituberculatus and its Hox gene families provides insights of decapod evolution.</title>
        <authorList>
            <person name="Jeong J.-H."/>
            <person name="Song I."/>
            <person name="Kim S."/>
            <person name="Choi T."/>
            <person name="Kim D."/>
            <person name="Ryu S."/>
            <person name="Kim W."/>
        </authorList>
    </citation>
    <scope>NUCLEOTIDE SEQUENCE [LARGE SCALE GENOMIC DNA]</scope>
    <source>
        <tissue evidence="1">Muscle</tissue>
    </source>
</reference>
<name>A0A5B7I8I3_PORTR</name>
<evidence type="ECO:0000313" key="1">
    <source>
        <dbReference type="EMBL" id="MPC77188.1"/>
    </source>
</evidence>
<dbReference type="EMBL" id="VSRR010045235">
    <property type="protein sequence ID" value="MPC77188.1"/>
    <property type="molecule type" value="Genomic_DNA"/>
</dbReference>
<comment type="caution">
    <text evidence="1">The sequence shown here is derived from an EMBL/GenBank/DDBJ whole genome shotgun (WGS) entry which is preliminary data.</text>
</comment>
<evidence type="ECO:0000313" key="2">
    <source>
        <dbReference type="Proteomes" id="UP000324222"/>
    </source>
</evidence>
<dbReference type="AlphaFoldDB" id="A0A5B7I8I3"/>
<accession>A0A5B7I8I3</accession>
<dbReference type="Proteomes" id="UP000324222">
    <property type="component" value="Unassembled WGS sequence"/>
</dbReference>
<sequence>MHTIYSLRGLPSPAHTPGGRVGADWLLNVQTNSGLLLLLLLLCRHLSGLAQHSLTGCRWAARGVTMITSHAGVNGLACTAPPQAGVWGGGGGQGAGTVVQLRVLVS</sequence>
<organism evidence="1 2">
    <name type="scientific">Portunus trituberculatus</name>
    <name type="common">Swimming crab</name>
    <name type="synonym">Neptunus trituberculatus</name>
    <dbReference type="NCBI Taxonomy" id="210409"/>
    <lineage>
        <taxon>Eukaryota</taxon>
        <taxon>Metazoa</taxon>
        <taxon>Ecdysozoa</taxon>
        <taxon>Arthropoda</taxon>
        <taxon>Crustacea</taxon>
        <taxon>Multicrustacea</taxon>
        <taxon>Malacostraca</taxon>
        <taxon>Eumalacostraca</taxon>
        <taxon>Eucarida</taxon>
        <taxon>Decapoda</taxon>
        <taxon>Pleocyemata</taxon>
        <taxon>Brachyura</taxon>
        <taxon>Eubrachyura</taxon>
        <taxon>Portunoidea</taxon>
        <taxon>Portunidae</taxon>
        <taxon>Portuninae</taxon>
        <taxon>Portunus</taxon>
    </lineage>
</organism>
<keyword evidence="2" id="KW-1185">Reference proteome</keyword>
<proteinExistence type="predicted"/>
<gene>
    <name evidence="1" type="ORF">E2C01_071636</name>
</gene>
<protein>
    <submittedName>
        <fullName evidence="1">Uncharacterized protein</fullName>
    </submittedName>
</protein>